<dbReference type="InterPro" id="IPR016181">
    <property type="entry name" value="Acyl_CoA_acyltransferase"/>
</dbReference>
<reference evidence="2 3" key="1">
    <citation type="submission" date="2017-12" db="EMBL/GenBank/DDBJ databases">
        <title>The draft genome sequence of Brumimicrobium saltpan LHR20.</title>
        <authorList>
            <person name="Do Z.-J."/>
            <person name="Luo H.-R."/>
        </authorList>
    </citation>
    <scope>NUCLEOTIDE SEQUENCE [LARGE SCALE GENOMIC DNA]</scope>
    <source>
        <strain evidence="2 3">LHR20</strain>
    </source>
</reference>
<accession>A0A2I0R3E7</accession>
<dbReference type="InterPro" id="IPR000182">
    <property type="entry name" value="GNAT_dom"/>
</dbReference>
<name>A0A2I0R3E7_9FLAO</name>
<gene>
    <name evidence="2" type="ORF">CW751_05795</name>
</gene>
<evidence type="ECO:0000313" key="2">
    <source>
        <dbReference type="EMBL" id="PKR81095.1"/>
    </source>
</evidence>
<keyword evidence="2" id="KW-0808">Transferase</keyword>
<protein>
    <submittedName>
        <fullName evidence="2">GNAT family N-acetyltransferase</fullName>
    </submittedName>
</protein>
<dbReference type="CDD" id="cd04301">
    <property type="entry name" value="NAT_SF"/>
    <property type="match status" value="1"/>
</dbReference>
<dbReference type="Gene3D" id="3.40.630.30">
    <property type="match status" value="1"/>
</dbReference>
<dbReference type="PROSITE" id="PS51186">
    <property type="entry name" value="GNAT"/>
    <property type="match status" value="1"/>
</dbReference>
<dbReference type="RefSeq" id="WP_101334055.1">
    <property type="nucleotide sequence ID" value="NZ_PJNI01000005.1"/>
</dbReference>
<dbReference type="OrthoDB" id="9796381at2"/>
<dbReference type="SUPFAM" id="SSF55729">
    <property type="entry name" value="Acyl-CoA N-acyltransferases (Nat)"/>
    <property type="match status" value="1"/>
</dbReference>
<dbReference type="GO" id="GO:0016747">
    <property type="term" value="F:acyltransferase activity, transferring groups other than amino-acyl groups"/>
    <property type="evidence" value="ECO:0007669"/>
    <property type="project" value="InterPro"/>
</dbReference>
<organism evidence="2 3">
    <name type="scientific">Brumimicrobium salinarum</name>
    <dbReference type="NCBI Taxonomy" id="2058658"/>
    <lineage>
        <taxon>Bacteria</taxon>
        <taxon>Pseudomonadati</taxon>
        <taxon>Bacteroidota</taxon>
        <taxon>Flavobacteriia</taxon>
        <taxon>Flavobacteriales</taxon>
        <taxon>Crocinitomicaceae</taxon>
        <taxon>Brumimicrobium</taxon>
    </lineage>
</organism>
<comment type="caution">
    <text evidence="2">The sequence shown here is derived from an EMBL/GenBank/DDBJ whole genome shotgun (WGS) entry which is preliminary data.</text>
</comment>
<keyword evidence="3" id="KW-1185">Reference proteome</keyword>
<feature type="domain" description="N-acetyltransferase" evidence="1">
    <location>
        <begin position="3"/>
        <end position="170"/>
    </location>
</feature>
<dbReference type="AlphaFoldDB" id="A0A2I0R3E7"/>
<dbReference type="Pfam" id="PF00583">
    <property type="entry name" value="Acetyltransf_1"/>
    <property type="match status" value="1"/>
</dbReference>
<sequence>MHLQFRKARTADQNKIWKVLQDGIAQRKKEGSTQWQNGYPNLEIIKKDILQGHGFVLTKKEQVIGYCAILINDEPDYKHINGAWLSNKDYVVFHRMAISQNEIGNGYATLLFKEIEAYARKLRIESIKADTNFDNYAMLYLFKKMGYQLCGEVMLKGSPRKAFEKVIHLY</sequence>
<evidence type="ECO:0000259" key="1">
    <source>
        <dbReference type="PROSITE" id="PS51186"/>
    </source>
</evidence>
<dbReference type="Proteomes" id="UP000236654">
    <property type="component" value="Unassembled WGS sequence"/>
</dbReference>
<evidence type="ECO:0000313" key="3">
    <source>
        <dbReference type="Proteomes" id="UP000236654"/>
    </source>
</evidence>
<dbReference type="EMBL" id="PJNI01000005">
    <property type="protein sequence ID" value="PKR81095.1"/>
    <property type="molecule type" value="Genomic_DNA"/>
</dbReference>
<proteinExistence type="predicted"/>